<protein>
    <submittedName>
        <fullName evidence="2">Uncharacterized protein</fullName>
    </submittedName>
</protein>
<name>A0ABY2XBI9_9RHOB</name>
<keyword evidence="1" id="KW-0472">Membrane</keyword>
<evidence type="ECO:0000313" key="2">
    <source>
        <dbReference type="EMBL" id="TMV13739.1"/>
    </source>
</evidence>
<proteinExistence type="predicted"/>
<keyword evidence="1" id="KW-0812">Transmembrane</keyword>
<keyword evidence="1" id="KW-1133">Transmembrane helix</keyword>
<dbReference type="EMBL" id="VCPC01000002">
    <property type="protein sequence ID" value="TMV13739.1"/>
    <property type="molecule type" value="Genomic_DNA"/>
</dbReference>
<keyword evidence="3" id="KW-1185">Reference proteome</keyword>
<comment type="caution">
    <text evidence="2">The sequence shown here is derived from an EMBL/GenBank/DDBJ whole genome shotgun (WGS) entry which is preliminary data.</text>
</comment>
<dbReference type="Proteomes" id="UP001191082">
    <property type="component" value="Unassembled WGS sequence"/>
</dbReference>
<evidence type="ECO:0000256" key="1">
    <source>
        <dbReference type="SAM" id="Phobius"/>
    </source>
</evidence>
<evidence type="ECO:0000313" key="3">
    <source>
        <dbReference type="Proteomes" id="UP001191082"/>
    </source>
</evidence>
<dbReference type="InterPro" id="IPR045519">
    <property type="entry name" value="DUF6476"/>
</dbReference>
<sequence>MNDAPEPANLRFLRRLVTVLTAVMIGGLLLIVALLVIRFSTQRQVVPDTISLPGGITAEAFTMTPDWYAVVTDKGRRILIFSRADGQMIQTIDVAN</sequence>
<accession>A0ABY2XBI9</accession>
<reference evidence="2 3" key="1">
    <citation type="submission" date="2019-05" db="EMBL/GenBank/DDBJ databases">
        <title>Marivita sp. nov. isolated from sea sediment.</title>
        <authorList>
            <person name="Kim W."/>
        </authorList>
    </citation>
    <scope>NUCLEOTIDE SEQUENCE [LARGE SCALE GENOMIC DNA]</scope>
    <source>
        <strain evidence="2 3">CAU 1492</strain>
    </source>
</reference>
<organism evidence="2 3">
    <name type="scientific">Arenibacterium halophilum</name>
    <dbReference type="NCBI Taxonomy" id="2583821"/>
    <lineage>
        <taxon>Bacteria</taxon>
        <taxon>Pseudomonadati</taxon>
        <taxon>Pseudomonadota</taxon>
        <taxon>Alphaproteobacteria</taxon>
        <taxon>Rhodobacterales</taxon>
        <taxon>Paracoccaceae</taxon>
        <taxon>Arenibacterium</taxon>
    </lineage>
</organism>
<feature type="transmembrane region" description="Helical" evidence="1">
    <location>
        <begin position="12"/>
        <end position="37"/>
    </location>
</feature>
<dbReference type="Pfam" id="PF20082">
    <property type="entry name" value="DUF6476"/>
    <property type="match status" value="1"/>
</dbReference>
<gene>
    <name evidence="2" type="ORF">FGK64_10735</name>
</gene>